<dbReference type="PROSITE" id="PS51257">
    <property type="entry name" value="PROKAR_LIPOPROTEIN"/>
    <property type="match status" value="1"/>
</dbReference>
<dbReference type="HOGENOM" id="CLU_1587029_0_0_1"/>
<organism evidence="1 2">
    <name type="scientific">Paxillus rubicundulus Ve08.2h10</name>
    <dbReference type="NCBI Taxonomy" id="930991"/>
    <lineage>
        <taxon>Eukaryota</taxon>
        <taxon>Fungi</taxon>
        <taxon>Dikarya</taxon>
        <taxon>Basidiomycota</taxon>
        <taxon>Agaricomycotina</taxon>
        <taxon>Agaricomycetes</taxon>
        <taxon>Agaricomycetidae</taxon>
        <taxon>Boletales</taxon>
        <taxon>Paxilineae</taxon>
        <taxon>Paxillaceae</taxon>
        <taxon>Paxillus</taxon>
    </lineage>
</organism>
<dbReference type="AlphaFoldDB" id="A0A0D0E614"/>
<dbReference type="Proteomes" id="UP000054538">
    <property type="component" value="Unassembled WGS sequence"/>
</dbReference>
<proteinExistence type="predicted"/>
<dbReference type="InParanoid" id="A0A0D0E614"/>
<keyword evidence="2" id="KW-1185">Reference proteome</keyword>
<accession>A0A0D0E614</accession>
<reference evidence="2" key="2">
    <citation type="submission" date="2015-01" db="EMBL/GenBank/DDBJ databases">
        <title>Evolutionary Origins and Diversification of the Mycorrhizal Mutualists.</title>
        <authorList>
            <consortium name="DOE Joint Genome Institute"/>
            <consortium name="Mycorrhizal Genomics Consortium"/>
            <person name="Kohler A."/>
            <person name="Kuo A."/>
            <person name="Nagy L.G."/>
            <person name="Floudas D."/>
            <person name="Copeland A."/>
            <person name="Barry K.W."/>
            <person name="Cichocki N."/>
            <person name="Veneault-Fourrey C."/>
            <person name="LaButti K."/>
            <person name="Lindquist E.A."/>
            <person name="Lipzen A."/>
            <person name="Lundell T."/>
            <person name="Morin E."/>
            <person name="Murat C."/>
            <person name="Riley R."/>
            <person name="Ohm R."/>
            <person name="Sun H."/>
            <person name="Tunlid A."/>
            <person name="Henrissat B."/>
            <person name="Grigoriev I.V."/>
            <person name="Hibbett D.S."/>
            <person name="Martin F."/>
        </authorList>
    </citation>
    <scope>NUCLEOTIDE SEQUENCE [LARGE SCALE GENOMIC DNA]</scope>
    <source>
        <strain evidence="2">Ve08.2h10</strain>
    </source>
</reference>
<sequence length="168" mass="19059">MRARKESLIPNPMFFGVRHWHPACTSIGCFRHSIGYECPLFSIPTSKAPRGDQGLAYDQFVSFQPNGPTHNGLIDARVVNAETNGFWALLARVYLLLEPYPLHHIPVIFFAANSWQDELRFTGHLTLLSVNSLSEEAVRKASSNWTDCHALTFRVPTLKVPKRMAWTH</sequence>
<protein>
    <submittedName>
        <fullName evidence="1">Uncharacterized protein</fullName>
    </submittedName>
</protein>
<dbReference type="EMBL" id="KN824962">
    <property type="protein sequence ID" value="KIK96879.1"/>
    <property type="molecule type" value="Genomic_DNA"/>
</dbReference>
<gene>
    <name evidence="1" type="ORF">PAXRUDRAFT_271870</name>
</gene>
<reference evidence="1 2" key="1">
    <citation type="submission" date="2014-04" db="EMBL/GenBank/DDBJ databases">
        <authorList>
            <consortium name="DOE Joint Genome Institute"/>
            <person name="Kuo A."/>
            <person name="Kohler A."/>
            <person name="Jargeat P."/>
            <person name="Nagy L.G."/>
            <person name="Floudas D."/>
            <person name="Copeland A."/>
            <person name="Barry K.W."/>
            <person name="Cichocki N."/>
            <person name="Veneault-Fourrey C."/>
            <person name="LaButti K."/>
            <person name="Lindquist E.A."/>
            <person name="Lipzen A."/>
            <person name="Lundell T."/>
            <person name="Morin E."/>
            <person name="Murat C."/>
            <person name="Sun H."/>
            <person name="Tunlid A."/>
            <person name="Henrissat B."/>
            <person name="Grigoriev I.V."/>
            <person name="Hibbett D.S."/>
            <person name="Martin F."/>
            <person name="Nordberg H.P."/>
            <person name="Cantor M.N."/>
            <person name="Hua S.X."/>
        </authorList>
    </citation>
    <scope>NUCLEOTIDE SEQUENCE [LARGE SCALE GENOMIC DNA]</scope>
    <source>
        <strain evidence="1 2">Ve08.2h10</strain>
    </source>
</reference>
<name>A0A0D0E614_9AGAM</name>
<dbReference type="OrthoDB" id="2618445at2759"/>
<evidence type="ECO:0000313" key="1">
    <source>
        <dbReference type="EMBL" id="KIK96879.1"/>
    </source>
</evidence>
<evidence type="ECO:0000313" key="2">
    <source>
        <dbReference type="Proteomes" id="UP000054538"/>
    </source>
</evidence>